<proteinExistence type="predicted"/>
<dbReference type="Proteomes" id="UP001396334">
    <property type="component" value="Unassembled WGS sequence"/>
</dbReference>
<dbReference type="EMBL" id="JBBPBN010000053">
    <property type="protein sequence ID" value="KAK8990746.1"/>
    <property type="molecule type" value="Genomic_DNA"/>
</dbReference>
<sequence length="176" mass="19285">MLLSRNWLRWKGVHVLSATQHESGVALEVSIVPDTEADVVTVSDVAESVQNSQSIASKENLRNEAIVAARDKVMIASTSLHPTKDIAIRVVEDGVKMILKYNNGKATYGPVRKVNSKGVNRSASMSFDLNRKGGKLRKSEDGSKKPVVVSDFSSDMTKKLLFSRFSRGAYLCATEE</sequence>
<organism evidence="1 2">
    <name type="scientific">Hibiscus sabdariffa</name>
    <name type="common">roselle</name>
    <dbReference type="NCBI Taxonomy" id="183260"/>
    <lineage>
        <taxon>Eukaryota</taxon>
        <taxon>Viridiplantae</taxon>
        <taxon>Streptophyta</taxon>
        <taxon>Embryophyta</taxon>
        <taxon>Tracheophyta</taxon>
        <taxon>Spermatophyta</taxon>
        <taxon>Magnoliopsida</taxon>
        <taxon>eudicotyledons</taxon>
        <taxon>Gunneridae</taxon>
        <taxon>Pentapetalae</taxon>
        <taxon>rosids</taxon>
        <taxon>malvids</taxon>
        <taxon>Malvales</taxon>
        <taxon>Malvaceae</taxon>
        <taxon>Malvoideae</taxon>
        <taxon>Hibiscus</taxon>
    </lineage>
</organism>
<accession>A0ABR2PQL9</accession>
<name>A0ABR2PQL9_9ROSI</name>
<reference evidence="1 2" key="1">
    <citation type="journal article" date="2024" name="G3 (Bethesda)">
        <title>Genome assembly of Hibiscus sabdariffa L. provides insights into metabolisms of medicinal natural products.</title>
        <authorList>
            <person name="Kim T."/>
        </authorList>
    </citation>
    <scope>NUCLEOTIDE SEQUENCE [LARGE SCALE GENOMIC DNA]</scope>
    <source>
        <strain evidence="1">TK-2024</strain>
        <tissue evidence="1">Old leaves</tissue>
    </source>
</reference>
<evidence type="ECO:0000313" key="2">
    <source>
        <dbReference type="Proteomes" id="UP001396334"/>
    </source>
</evidence>
<protein>
    <submittedName>
        <fullName evidence="1">Uncharacterized protein</fullName>
    </submittedName>
</protein>
<comment type="caution">
    <text evidence="1">The sequence shown here is derived from an EMBL/GenBank/DDBJ whole genome shotgun (WGS) entry which is preliminary data.</text>
</comment>
<gene>
    <name evidence="1" type="ORF">V6N11_028709</name>
</gene>
<evidence type="ECO:0000313" key="1">
    <source>
        <dbReference type="EMBL" id="KAK8990746.1"/>
    </source>
</evidence>
<keyword evidence="2" id="KW-1185">Reference proteome</keyword>